<comment type="caution">
    <text evidence="3">The sequence shown here is derived from an EMBL/GenBank/DDBJ whole genome shotgun (WGS) entry which is preliminary data.</text>
</comment>
<gene>
    <name evidence="3" type="ORF">BG845_06688</name>
</gene>
<feature type="domain" description="Luciferase-like" evidence="2">
    <location>
        <begin position="13"/>
        <end position="330"/>
    </location>
</feature>
<dbReference type="PANTHER" id="PTHR43244">
    <property type="match status" value="1"/>
</dbReference>
<dbReference type="InterPro" id="IPR036661">
    <property type="entry name" value="Luciferase-like_sf"/>
</dbReference>
<dbReference type="EC" id="1.2.-.-" evidence="3"/>
<dbReference type="InterPro" id="IPR050564">
    <property type="entry name" value="F420-G6PD/mer"/>
</dbReference>
<protein>
    <submittedName>
        <fullName evidence="3">Phthiodiolone/phenolphthiodiolone dimycocerosates ketoreductase</fullName>
        <ecNumber evidence="3">1.2.-.-</ecNumber>
    </submittedName>
</protein>
<dbReference type="Pfam" id="PF00296">
    <property type="entry name" value="Bac_luciferase"/>
    <property type="match status" value="1"/>
</dbReference>
<dbReference type="EMBL" id="MIGB01000074">
    <property type="protein sequence ID" value="OSY34610.1"/>
    <property type="molecule type" value="Genomic_DNA"/>
</dbReference>
<evidence type="ECO:0000313" key="3">
    <source>
        <dbReference type="EMBL" id="OSY34610.1"/>
    </source>
</evidence>
<dbReference type="SUPFAM" id="SSF51679">
    <property type="entry name" value="Bacterial luciferase-like"/>
    <property type="match status" value="1"/>
</dbReference>
<evidence type="ECO:0000259" key="2">
    <source>
        <dbReference type="Pfam" id="PF00296"/>
    </source>
</evidence>
<dbReference type="Gene3D" id="3.20.20.30">
    <property type="entry name" value="Luciferase-like domain"/>
    <property type="match status" value="1"/>
</dbReference>
<evidence type="ECO:0000313" key="4">
    <source>
        <dbReference type="Proteomes" id="UP000194360"/>
    </source>
</evidence>
<dbReference type="PANTHER" id="PTHR43244:SF1">
    <property type="entry name" value="5,10-METHYLENETETRAHYDROMETHANOPTERIN REDUCTASE"/>
    <property type="match status" value="1"/>
</dbReference>
<dbReference type="AlphaFoldDB" id="A0A1Y2MH87"/>
<dbReference type="RefSeq" id="WP_085916713.1">
    <property type="nucleotide sequence ID" value="NZ_AP018920.1"/>
</dbReference>
<keyword evidence="4" id="KW-1185">Reference proteome</keyword>
<organism evidence="3 4">
    <name type="scientific">Pseudonocardia autotrophica</name>
    <name type="common">Amycolata autotrophica</name>
    <name type="synonym">Nocardia autotrophica</name>
    <dbReference type="NCBI Taxonomy" id="2074"/>
    <lineage>
        <taxon>Bacteria</taxon>
        <taxon>Bacillati</taxon>
        <taxon>Actinomycetota</taxon>
        <taxon>Actinomycetes</taxon>
        <taxon>Pseudonocardiales</taxon>
        <taxon>Pseudonocardiaceae</taxon>
        <taxon>Pseudonocardia</taxon>
    </lineage>
</organism>
<dbReference type="CDD" id="cd01097">
    <property type="entry name" value="Tetrahydromethanopterin_reductase"/>
    <property type="match status" value="1"/>
</dbReference>
<name>A0A1Y2MH87_PSEAH</name>
<dbReference type="Proteomes" id="UP000194360">
    <property type="component" value="Unassembled WGS sequence"/>
</dbReference>
<reference evidence="3 4" key="1">
    <citation type="submission" date="2016-09" db="EMBL/GenBank/DDBJ databases">
        <title>Pseudonocardia autotrophica DSM535, a candidate organism with high potential of specific P450 cytochromes.</title>
        <authorList>
            <person name="Grumaz C."/>
            <person name="Vainshtein Y."/>
            <person name="Kirstahler P."/>
            <person name="Sohn K."/>
        </authorList>
    </citation>
    <scope>NUCLEOTIDE SEQUENCE [LARGE SCALE GENOMIC DNA]</scope>
    <source>
        <strain evidence="3 4">DSM 535</strain>
    </source>
</reference>
<dbReference type="STRING" id="2074.BG845_06688"/>
<accession>A0A1Y2MH87</accession>
<dbReference type="OrthoDB" id="7816697at2"/>
<dbReference type="InterPro" id="IPR011251">
    <property type="entry name" value="Luciferase-like_dom"/>
</dbReference>
<dbReference type="GO" id="GO:0016705">
    <property type="term" value="F:oxidoreductase activity, acting on paired donors, with incorporation or reduction of molecular oxygen"/>
    <property type="evidence" value="ECO:0007669"/>
    <property type="project" value="InterPro"/>
</dbReference>
<evidence type="ECO:0000256" key="1">
    <source>
        <dbReference type="ARBA" id="ARBA00023002"/>
    </source>
</evidence>
<sequence length="357" mass="38757">MEFFIGACAKIDQVGIVKQAEDTGVTHFGVGEGPLLFSDPYQYLALAARETSTINLGTWVTNPLTRIPAVTANSHATLNALAPGRTFLGIGTANNALRSMGHSPASIAQLDDALRVTTGLLAGRRVTEKWRGKERELEFLDKDGSWYNLDDPVPVWMAAGGPRGIEVAARYADYVAYCLGPDPEMIKLVRRELDKAVADAGRPPGSVKLVAVSWFYQLRNGETWEDGVDHGFASGPISSCVTNIGFMRAHAAELDPSIVEASAAAATAYLGDPNATEQPHYLDTWSKYQKGLDDSHRPLITKQLCDYWCLYGSPDEIWEKTQGMIEAGVDMVSTFLSNPFTAERDIADIGTSILARA</sequence>
<proteinExistence type="predicted"/>
<keyword evidence="1 3" id="KW-0560">Oxidoreductase</keyword>